<sequence length="207" mass="23870">MREELHNFSSTTIQPMLFCFDTKVLLNRILEENNNTWDEHNKALRGQKEWFNQLKRLFNNSFARRHLLVRLHTNIKNSTIKNKVSITIVQEEIIQESSRVLTAHHPNLSNPNYSQTNSEFNRMEGKTGVQSAHYKTDCLIQGVTASILLSLSWFYAPHAEGPIYPKEVKTKGNRTSIADGYPNNRVPTGDTCLFCIFPIFQVMLTTK</sequence>
<protein>
    <submittedName>
        <fullName evidence="1">Uncharacterized protein</fullName>
    </submittedName>
</protein>
<dbReference type="AlphaFoldDB" id="A0AAN8S8E6"/>
<accession>A0AAN8S8E6</accession>
<proteinExistence type="predicted"/>
<dbReference type="EMBL" id="JAWJWE010000002">
    <property type="protein sequence ID" value="KAK6642390.1"/>
    <property type="molecule type" value="Genomic_DNA"/>
</dbReference>
<organism evidence="1 2">
    <name type="scientific">Polyplax serrata</name>
    <name type="common">Common mouse louse</name>
    <dbReference type="NCBI Taxonomy" id="468196"/>
    <lineage>
        <taxon>Eukaryota</taxon>
        <taxon>Metazoa</taxon>
        <taxon>Ecdysozoa</taxon>
        <taxon>Arthropoda</taxon>
        <taxon>Hexapoda</taxon>
        <taxon>Insecta</taxon>
        <taxon>Pterygota</taxon>
        <taxon>Neoptera</taxon>
        <taxon>Paraneoptera</taxon>
        <taxon>Psocodea</taxon>
        <taxon>Troctomorpha</taxon>
        <taxon>Phthiraptera</taxon>
        <taxon>Anoplura</taxon>
        <taxon>Polyplacidae</taxon>
        <taxon>Polyplax</taxon>
    </lineage>
</organism>
<reference evidence="1 2" key="1">
    <citation type="submission" date="2023-10" db="EMBL/GenBank/DDBJ databases">
        <title>Genomes of two closely related lineages of the louse Polyplax serrata with different host specificities.</title>
        <authorList>
            <person name="Martinu J."/>
            <person name="Tarabai H."/>
            <person name="Stefka J."/>
            <person name="Hypsa V."/>
        </authorList>
    </citation>
    <scope>NUCLEOTIDE SEQUENCE [LARGE SCALE GENOMIC DNA]</scope>
    <source>
        <strain evidence="1">HR10_N</strain>
    </source>
</reference>
<dbReference type="Proteomes" id="UP001372834">
    <property type="component" value="Unassembled WGS sequence"/>
</dbReference>
<comment type="caution">
    <text evidence="1">The sequence shown here is derived from an EMBL/GenBank/DDBJ whole genome shotgun (WGS) entry which is preliminary data.</text>
</comment>
<evidence type="ECO:0000313" key="1">
    <source>
        <dbReference type="EMBL" id="KAK6642390.1"/>
    </source>
</evidence>
<evidence type="ECO:0000313" key="2">
    <source>
        <dbReference type="Proteomes" id="UP001372834"/>
    </source>
</evidence>
<gene>
    <name evidence="1" type="ORF">RUM43_003891</name>
</gene>
<name>A0AAN8S8E6_POLSC</name>